<keyword evidence="3" id="KW-1185">Reference proteome</keyword>
<accession>A0ABD2BAI2</accession>
<evidence type="ECO:0000313" key="3">
    <source>
        <dbReference type="Proteomes" id="UP001607302"/>
    </source>
</evidence>
<dbReference type="AlphaFoldDB" id="A0ABD2BAI2"/>
<organism evidence="2 3">
    <name type="scientific">Vespula squamosa</name>
    <name type="common">Southern yellow jacket</name>
    <name type="synonym">Wasp</name>
    <dbReference type="NCBI Taxonomy" id="30214"/>
    <lineage>
        <taxon>Eukaryota</taxon>
        <taxon>Metazoa</taxon>
        <taxon>Ecdysozoa</taxon>
        <taxon>Arthropoda</taxon>
        <taxon>Hexapoda</taxon>
        <taxon>Insecta</taxon>
        <taxon>Pterygota</taxon>
        <taxon>Neoptera</taxon>
        <taxon>Endopterygota</taxon>
        <taxon>Hymenoptera</taxon>
        <taxon>Apocrita</taxon>
        <taxon>Aculeata</taxon>
        <taxon>Vespoidea</taxon>
        <taxon>Vespidae</taxon>
        <taxon>Vespinae</taxon>
        <taxon>Vespula</taxon>
    </lineage>
</organism>
<gene>
    <name evidence="2" type="ORF">V1478_005599</name>
</gene>
<comment type="caution">
    <text evidence="2">The sequence shown here is derived from an EMBL/GenBank/DDBJ whole genome shotgun (WGS) entry which is preliminary data.</text>
</comment>
<dbReference type="Proteomes" id="UP001607302">
    <property type="component" value="Unassembled WGS sequence"/>
</dbReference>
<proteinExistence type="predicted"/>
<sequence>MVRSVGVQAGHSDSRPRRDKRFTDYTHIQRYTFTKRIESIGIRIWRMIDLGNQMEKKQSKKEKIDENKRKFLETVVSVSSCGYRCDEVSGDDMFIKV</sequence>
<reference evidence="2 3" key="1">
    <citation type="journal article" date="2024" name="Ann. Entomol. Soc. Am.">
        <title>Genomic analyses of the southern and eastern yellowjacket wasps (Hymenoptera: Vespidae) reveal evolutionary signatures of social life.</title>
        <authorList>
            <person name="Catto M.A."/>
            <person name="Caine P.B."/>
            <person name="Orr S.E."/>
            <person name="Hunt B.G."/>
            <person name="Goodisman M.A.D."/>
        </authorList>
    </citation>
    <scope>NUCLEOTIDE SEQUENCE [LARGE SCALE GENOMIC DNA]</scope>
    <source>
        <strain evidence="2">233</strain>
        <tissue evidence="2">Head and thorax</tissue>
    </source>
</reference>
<evidence type="ECO:0000256" key="1">
    <source>
        <dbReference type="SAM" id="MobiDB-lite"/>
    </source>
</evidence>
<protein>
    <submittedName>
        <fullName evidence="2">Uncharacterized protein</fullName>
    </submittedName>
</protein>
<name>A0ABD2BAI2_VESSQ</name>
<feature type="region of interest" description="Disordered" evidence="1">
    <location>
        <begin position="1"/>
        <end position="21"/>
    </location>
</feature>
<feature type="compositionally biased region" description="Basic and acidic residues" evidence="1">
    <location>
        <begin position="12"/>
        <end position="21"/>
    </location>
</feature>
<dbReference type="EMBL" id="JAUDFV010000118">
    <property type="protein sequence ID" value="KAL2729727.1"/>
    <property type="molecule type" value="Genomic_DNA"/>
</dbReference>
<evidence type="ECO:0000313" key="2">
    <source>
        <dbReference type="EMBL" id="KAL2729727.1"/>
    </source>
</evidence>